<dbReference type="InterPro" id="IPR000394">
    <property type="entry name" value="RNA_pol_sigma_54"/>
</dbReference>
<dbReference type="Pfam" id="PF04552">
    <property type="entry name" value="Sigma54_DBD"/>
    <property type="match status" value="1"/>
</dbReference>
<evidence type="ECO:0000256" key="2">
    <source>
        <dbReference type="ARBA" id="ARBA00022478"/>
    </source>
</evidence>
<keyword evidence="2" id="KW-0240">DNA-directed RNA polymerase</keyword>
<dbReference type="GO" id="GO:0006352">
    <property type="term" value="P:DNA-templated transcription initiation"/>
    <property type="evidence" value="ECO:0007669"/>
    <property type="project" value="InterPro"/>
</dbReference>
<dbReference type="GO" id="GO:0001216">
    <property type="term" value="F:DNA-binding transcription activator activity"/>
    <property type="evidence" value="ECO:0007669"/>
    <property type="project" value="InterPro"/>
</dbReference>
<dbReference type="InterPro" id="IPR007046">
    <property type="entry name" value="RNA_pol_sigma_54_core-bd"/>
</dbReference>
<gene>
    <name evidence="11" type="primary">rpoN</name>
    <name evidence="11" type="ORF">IAA28_09185</name>
</gene>
<keyword evidence="8" id="KW-0804">Transcription</keyword>
<dbReference type="GO" id="GO:0000428">
    <property type="term" value="C:DNA-directed RNA polymerase complex"/>
    <property type="evidence" value="ECO:0007669"/>
    <property type="project" value="UniProtKB-KW"/>
</dbReference>
<keyword evidence="4" id="KW-0548">Nucleotidyltransferase</keyword>
<evidence type="ECO:0000313" key="11">
    <source>
        <dbReference type="EMBL" id="HIX52963.1"/>
    </source>
</evidence>
<keyword evidence="5" id="KW-0805">Transcription regulation</keyword>
<feature type="domain" description="RNA polymerase sigma factor 54 DNA-binding" evidence="9">
    <location>
        <begin position="285"/>
        <end position="421"/>
    </location>
</feature>
<proteinExistence type="inferred from homology"/>
<evidence type="ECO:0000313" key="12">
    <source>
        <dbReference type="Proteomes" id="UP000886780"/>
    </source>
</evidence>
<evidence type="ECO:0000256" key="6">
    <source>
        <dbReference type="ARBA" id="ARBA00023082"/>
    </source>
</evidence>
<dbReference type="AlphaFoldDB" id="A0A9D1W671"/>
<organism evidence="11 12">
    <name type="scientific">Candidatus Lachnoclostridium stercoripullorum</name>
    <dbReference type="NCBI Taxonomy" id="2838635"/>
    <lineage>
        <taxon>Bacteria</taxon>
        <taxon>Bacillati</taxon>
        <taxon>Bacillota</taxon>
        <taxon>Clostridia</taxon>
        <taxon>Lachnospirales</taxon>
        <taxon>Lachnospiraceae</taxon>
    </lineage>
</organism>
<comment type="caution">
    <text evidence="11">The sequence shown here is derived from an EMBL/GenBank/DDBJ whole genome shotgun (WGS) entry which is preliminary data.</text>
</comment>
<dbReference type="Gene3D" id="1.10.10.1330">
    <property type="entry name" value="RNA polymerase sigma-54 factor, core-binding domain"/>
    <property type="match status" value="1"/>
</dbReference>
<protein>
    <submittedName>
        <fullName evidence="11">RNA polymerase factor sigma-54</fullName>
    </submittedName>
</protein>
<dbReference type="GO" id="GO:0003677">
    <property type="term" value="F:DNA binding"/>
    <property type="evidence" value="ECO:0007669"/>
    <property type="project" value="UniProtKB-KW"/>
</dbReference>
<evidence type="ECO:0000256" key="3">
    <source>
        <dbReference type="ARBA" id="ARBA00022679"/>
    </source>
</evidence>
<dbReference type="Pfam" id="PF04963">
    <property type="entry name" value="Sigma54_CBD"/>
    <property type="match status" value="1"/>
</dbReference>
<dbReference type="GO" id="GO:0016987">
    <property type="term" value="F:sigma factor activity"/>
    <property type="evidence" value="ECO:0007669"/>
    <property type="project" value="UniProtKB-KW"/>
</dbReference>
<dbReference type="EMBL" id="DXEU01000165">
    <property type="protein sequence ID" value="HIX52963.1"/>
    <property type="molecule type" value="Genomic_DNA"/>
</dbReference>
<dbReference type="Proteomes" id="UP000886780">
    <property type="component" value="Unassembled WGS sequence"/>
</dbReference>
<dbReference type="NCBIfam" id="TIGR02395">
    <property type="entry name" value="rpoN_sigma"/>
    <property type="match status" value="1"/>
</dbReference>
<dbReference type="Pfam" id="PF00309">
    <property type="entry name" value="Sigma54_AID"/>
    <property type="match status" value="1"/>
</dbReference>
<dbReference type="PIRSF" id="PIRSF000774">
    <property type="entry name" value="RpoN"/>
    <property type="match status" value="1"/>
</dbReference>
<name>A0A9D1W671_9FIRM</name>
<evidence type="ECO:0000259" key="9">
    <source>
        <dbReference type="Pfam" id="PF04552"/>
    </source>
</evidence>
<dbReference type="PRINTS" id="PR00045">
    <property type="entry name" value="SIGMA54FCT"/>
</dbReference>
<comment type="similarity">
    <text evidence="1">Belongs to the sigma-54 factor family.</text>
</comment>
<dbReference type="PANTHER" id="PTHR32248">
    <property type="entry name" value="RNA POLYMERASE SIGMA-54 FACTOR"/>
    <property type="match status" value="1"/>
</dbReference>
<evidence type="ECO:0000256" key="8">
    <source>
        <dbReference type="ARBA" id="ARBA00023163"/>
    </source>
</evidence>
<feature type="non-terminal residue" evidence="11">
    <location>
        <position position="421"/>
    </location>
</feature>
<dbReference type="InterPro" id="IPR007634">
    <property type="entry name" value="RNA_pol_sigma_54_DNA-bd"/>
</dbReference>
<reference evidence="11" key="1">
    <citation type="journal article" date="2021" name="PeerJ">
        <title>Extensive microbial diversity within the chicken gut microbiome revealed by metagenomics and culture.</title>
        <authorList>
            <person name="Gilroy R."/>
            <person name="Ravi A."/>
            <person name="Getino M."/>
            <person name="Pursley I."/>
            <person name="Horton D.L."/>
            <person name="Alikhan N.F."/>
            <person name="Baker D."/>
            <person name="Gharbi K."/>
            <person name="Hall N."/>
            <person name="Watson M."/>
            <person name="Adriaenssens E.M."/>
            <person name="Foster-Nyarko E."/>
            <person name="Jarju S."/>
            <person name="Secka A."/>
            <person name="Antonio M."/>
            <person name="Oren A."/>
            <person name="Chaudhuri R.R."/>
            <person name="La Ragione R."/>
            <person name="Hildebrand F."/>
            <person name="Pallen M.J."/>
        </authorList>
    </citation>
    <scope>NUCLEOTIDE SEQUENCE</scope>
    <source>
        <strain evidence="11">ChiGjej4B4-12881</strain>
    </source>
</reference>
<dbReference type="PANTHER" id="PTHR32248:SF4">
    <property type="entry name" value="RNA POLYMERASE SIGMA-54 FACTOR"/>
    <property type="match status" value="1"/>
</dbReference>
<dbReference type="InterPro" id="IPR038709">
    <property type="entry name" value="RpoN_core-bd_sf"/>
</dbReference>
<dbReference type="PROSITE" id="PS50044">
    <property type="entry name" value="SIGMA54_3"/>
    <property type="match status" value="1"/>
</dbReference>
<keyword evidence="3" id="KW-0808">Transferase</keyword>
<evidence type="ECO:0000256" key="5">
    <source>
        <dbReference type="ARBA" id="ARBA00023015"/>
    </source>
</evidence>
<reference evidence="11" key="2">
    <citation type="submission" date="2021-04" db="EMBL/GenBank/DDBJ databases">
        <authorList>
            <person name="Gilroy R."/>
        </authorList>
    </citation>
    <scope>NUCLEOTIDE SEQUENCE</scope>
    <source>
        <strain evidence="11">ChiGjej4B4-12881</strain>
    </source>
</reference>
<evidence type="ECO:0000256" key="7">
    <source>
        <dbReference type="ARBA" id="ARBA00023125"/>
    </source>
</evidence>
<evidence type="ECO:0000256" key="4">
    <source>
        <dbReference type="ARBA" id="ARBA00022695"/>
    </source>
</evidence>
<keyword evidence="7" id="KW-0238">DNA-binding</keyword>
<keyword evidence="6" id="KW-0731">Sigma factor</keyword>
<evidence type="ECO:0000259" key="10">
    <source>
        <dbReference type="Pfam" id="PF04963"/>
    </source>
</evidence>
<evidence type="ECO:0000256" key="1">
    <source>
        <dbReference type="ARBA" id="ARBA00008798"/>
    </source>
</evidence>
<sequence>MEVSFGTLLEQKQVLSQSQIQSLEILAMDSIELSRMLHDEYLENPVLEYTGNEPGPVKTQELAGDYAGTPFYQHGEDLNEKNEGNIPAQERDTIKPYLLWQLDRSAYTDEEWAAMDYMIDCLGDNGFFETPLEEVASACGITEEQAARCLNDLRQLEPYGIFAEDLKHCLLKQIQVLGMEDTDLWQVVDGYLEAVAGGKISEISRGLGLTTAKVRKCISQIAELNPRPLAGFGTENASYIVPDIILHRENGEWYGELNDSWMEDYKINDYYLKMMKESGDEELVSYFKEKLERVRFLMGSIEQRRQTIMGIVDLIIERQKPFLEGKGPLTPMTMRDAAEALGIHPSTVSRAVRGKYLQYPNGSIFMKSLFTASAGKEDGVSAMGVKQTLKELIEGEDHRKPYSDKDLAELLESRGIHISRR</sequence>
<accession>A0A9D1W671</accession>
<dbReference type="Gene3D" id="1.10.10.60">
    <property type="entry name" value="Homeodomain-like"/>
    <property type="match status" value="1"/>
</dbReference>
<dbReference type="GO" id="GO:0016779">
    <property type="term" value="F:nucleotidyltransferase activity"/>
    <property type="evidence" value="ECO:0007669"/>
    <property type="project" value="UniProtKB-KW"/>
</dbReference>
<feature type="domain" description="RNA polymerase sigma factor 54 core-binding" evidence="10">
    <location>
        <begin position="89"/>
        <end position="271"/>
    </location>
</feature>